<dbReference type="Proteomes" id="UP001164459">
    <property type="component" value="Chromosome"/>
</dbReference>
<feature type="signal peptide" evidence="2">
    <location>
        <begin position="1"/>
        <end position="26"/>
    </location>
</feature>
<reference evidence="3" key="1">
    <citation type="submission" date="2022-11" db="EMBL/GenBank/DDBJ databases">
        <title>Minimal conservation of predation-associated metabolite biosynthetic gene clusters underscores biosynthetic potential of Myxococcota including descriptions for ten novel species: Archangium lansinium sp. nov., Myxococcus landrumus sp. nov., Nannocystis bai.</title>
        <authorList>
            <person name="Ahearne A."/>
            <person name="Stevens C."/>
            <person name="Dowd S."/>
        </authorList>
    </citation>
    <scope>NUCLEOTIDE SEQUENCE</scope>
    <source>
        <strain evidence="3">Fl3</strain>
    </source>
</reference>
<feature type="region of interest" description="Disordered" evidence="1">
    <location>
        <begin position="26"/>
        <end position="54"/>
    </location>
</feature>
<protein>
    <submittedName>
        <fullName evidence="3">Uncharacterized protein</fullName>
    </submittedName>
</protein>
<evidence type="ECO:0000313" key="3">
    <source>
        <dbReference type="EMBL" id="WAS93693.1"/>
    </source>
</evidence>
<keyword evidence="4" id="KW-1185">Reference proteome</keyword>
<evidence type="ECO:0000256" key="1">
    <source>
        <dbReference type="SAM" id="MobiDB-lite"/>
    </source>
</evidence>
<dbReference type="EMBL" id="CP114040">
    <property type="protein sequence ID" value="WAS93693.1"/>
    <property type="molecule type" value="Genomic_DNA"/>
</dbReference>
<feature type="compositionally biased region" description="Acidic residues" evidence="1">
    <location>
        <begin position="42"/>
        <end position="54"/>
    </location>
</feature>
<feature type="compositionally biased region" description="Basic and acidic residues" evidence="1">
    <location>
        <begin position="147"/>
        <end position="164"/>
    </location>
</feature>
<organism evidence="3 4">
    <name type="scientific">Nannocystis punicea</name>
    <dbReference type="NCBI Taxonomy" id="2995304"/>
    <lineage>
        <taxon>Bacteria</taxon>
        <taxon>Pseudomonadati</taxon>
        <taxon>Myxococcota</taxon>
        <taxon>Polyangia</taxon>
        <taxon>Nannocystales</taxon>
        <taxon>Nannocystaceae</taxon>
        <taxon>Nannocystis</taxon>
    </lineage>
</organism>
<feature type="chain" id="PRO_5045936878" evidence="2">
    <location>
        <begin position="27"/>
        <end position="201"/>
    </location>
</feature>
<feature type="compositionally biased region" description="Acidic residues" evidence="1">
    <location>
        <begin position="165"/>
        <end position="174"/>
    </location>
</feature>
<gene>
    <name evidence="3" type="ORF">O0S08_46770</name>
</gene>
<evidence type="ECO:0000313" key="4">
    <source>
        <dbReference type="Proteomes" id="UP001164459"/>
    </source>
</evidence>
<evidence type="ECO:0000256" key="2">
    <source>
        <dbReference type="SAM" id="SignalP"/>
    </source>
</evidence>
<name>A0ABY7H3F8_9BACT</name>
<accession>A0ABY7H3F8</accession>
<feature type="region of interest" description="Disordered" evidence="1">
    <location>
        <begin position="147"/>
        <end position="174"/>
    </location>
</feature>
<dbReference type="RefSeq" id="WP_269036038.1">
    <property type="nucleotide sequence ID" value="NZ_CP114040.1"/>
</dbReference>
<proteinExistence type="predicted"/>
<sequence length="201" mass="22275">MSRNILMLAPALAFALPFVTSQPTMARPLASQAPETQWDARDGDDDDDDDDDHDDDDKFIALKVCFKAQLVLAEDQFRSYSCDMVEGPQCLSNCTAEAVAPLCQTEIANRARGGDFASCQEERLAACRSQCESGGAAFCRPDDELKARGKDDHDDHDDDKKDHDDDKDDNIDADVDIHEEDGLIFIDVQVCLDLKVDEDDI</sequence>
<keyword evidence="2" id="KW-0732">Signal</keyword>